<gene>
    <name evidence="1" type="ORF">N7U66_00305</name>
</gene>
<evidence type="ECO:0000313" key="1">
    <source>
        <dbReference type="EMBL" id="WAC02263.1"/>
    </source>
</evidence>
<sequence length="156" mass="18002">MFNLTPGCSPCNAHLKGEKHFTVSTHINPFQTKFDDYFQFRLKDIVFSSKTDVSIVIENIKMYSRSSINDFKIEERYNDQNTKVKVFNLVEGIKNRSPVIQKSLLQQFSGLFGKLDNINRTLLKSQGVPIEAKQINDFEMGKMKRDICKQMGLIQS</sequence>
<dbReference type="RefSeq" id="WP_267676857.1">
    <property type="nucleotide sequence ID" value="NZ_CP113088.1"/>
</dbReference>
<evidence type="ECO:0000313" key="2">
    <source>
        <dbReference type="Proteomes" id="UP001164705"/>
    </source>
</evidence>
<protein>
    <submittedName>
        <fullName evidence="1">Uncharacterized protein</fullName>
    </submittedName>
</protein>
<dbReference type="EMBL" id="CP113088">
    <property type="protein sequence ID" value="WAC02263.1"/>
    <property type="molecule type" value="Genomic_DNA"/>
</dbReference>
<accession>A0A9E8MVC7</accession>
<reference evidence="1" key="1">
    <citation type="submission" date="2022-11" db="EMBL/GenBank/DDBJ databases">
        <title>Lacinutrix neustonica HL-RS19T sp. nov., isolated from the surface microlayer sample of brackish Lake Shihwa.</title>
        <authorList>
            <person name="Choi J.Y."/>
            <person name="Hwang C.Y."/>
        </authorList>
    </citation>
    <scope>NUCLEOTIDE SEQUENCE</scope>
    <source>
        <strain evidence="1">HL-RS19</strain>
    </source>
</reference>
<organism evidence="1 2">
    <name type="scientific">Lacinutrix neustonica</name>
    <dbReference type="NCBI Taxonomy" id="2980107"/>
    <lineage>
        <taxon>Bacteria</taxon>
        <taxon>Pseudomonadati</taxon>
        <taxon>Bacteroidota</taxon>
        <taxon>Flavobacteriia</taxon>
        <taxon>Flavobacteriales</taxon>
        <taxon>Flavobacteriaceae</taxon>
        <taxon>Lacinutrix</taxon>
    </lineage>
</organism>
<proteinExistence type="predicted"/>
<dbReference type="KEGG" id="lnu:N7U66_00305"/>
<dbReference type="AlphaFoldDB" id="A0A9E8MVC7"/>
<keyword evidence="2" id="KW-1185">Reference proteome</keyword>
<dbReference type="Proteomes" id="UP001164705">
    <property type="component" value="Chromosome"/>
</dbReference>
<name>A0A9E8MVC7_9FLAO</name>